<feature type="transmembrane region" description="Helical" evidence="1">
    <location>
        <begin position="313"/>
        <end position="330"/>
    </location>
</feature>
<gene>
    <name evidence="2" type="ORF">MUN53_12830</name>
</gene>
<feature type="transmembrane region" description="Helical" evidence="1">
    <location>
        <begin position="250"/>
        <end position="267"/>
    </location>
</feature>
<name>A0ABT0C3A5_9BACT</name>
<feature type="transmembrane region" description="Helical" evidence="1">
    <location>
        <begin position="63"/>
        <end position="80"/>
    </location>
</feature>
<comment type="caution">
    <text evidence="2">The sequence shown here is derived from an EMBL/GenBank/DDBJ whole genome shotgun (WGS) entry which is preliminary data.</text>
</comment>
<feature type="transmembrane region" description="Helical" evidence="1">
    <location>
        <begin position="215"/>
        <end position="238"/>
    </location>
</feature>
<feature type="transmembrane region" description="Helical" evidence="1">
    <location>
        <begin position="279"/>
        <end position="301"/>
    </location>
</feature>
<keyword evidence="1" id="KW-0812">Transmembrane</keyword>
<feature type="transmembrane region" description="Helical" evidence="1">
    <location>
        <begin position="100"/>
        <end position="116"/>
    </location>
</feature>
<dbReference type="RefSeq" id="WP_243325847.1">
    <property type="nucleotide sequence ID" value="NZ_JAKZMM010000034.1"/>
</dbReference>
<proteinExistence type="predicted"/>
<evidence type="ECO:0000313" key="2">
    <source>
        <dbReference type="EMBL" id="MCJ2381482.1"/>
    </source>
</evidence>
<accession>A0ABT0C3A5</accession>
<feature type="transmembrane region" description="Helical" evidence="1">
    <location>
        <begin position="21"/>
        <end position="43"/>
    </location>
</feature>
<evidence type="ECO:0000256" key="1">
    <source>
        <dbReference type="SAM" id="Phobius"/>
    </source>
</evidence>
<feature type="transmembrane region" description="Helical" evidence="1">
    <location>
        <begin position="350"/>
        <end position="371"/>
    </location>
</feature>
<sequence>MEKQTLPKRLESLDALRGLDLFFLVAFGPLIRSFIRAADIPWLNSCEWLFQHQAWTGFSPWDLIMPLFLFMSGITIPFAYSRYKKDPDKQPLIRRLVKRVLLLWLFGMIVQGNLRALDPSHIYFYTNTLQTIAVGYLVSALLYLYTSRRTQIIVSFALLLIYWAAMQFIKVGSYGGGDYTPDGNLCEWIDRAVMGRFRDSAEVKDGVVVFAEGYYYTWILSSLNFVVTVMSGMFAGYIAKSHELAEKKKVQLFLGIGAALVVLGWIWNEILPVIKTIWTSSMVFVSSGYCFLLMGLFYYWIDYKGHRQHITWLKVYGMNSIVAYMLAETIRFNCIGESLLFGFEQYLGSFYPLLIVFSEASIVFFILWVMYKQRIFLKI</sequence>
<organism evidence="2 3">
    <name type="scientific">Parabacteroides faecalis</name>
    <dbReference type="NCBI Taxonomy" id="2924040"/>
    <lineage>
        <taxon>Bacteria</taxon>
        <taxon>Pseudomonadati</taxon>
        <taxon>Bacteroidota</taxon>
        <taxon>Bacteroidia</taxon>
        <taxon>Bacteroidales</taxon>
        <taxon>Tannerellaceae</taxon>
        <taxon>Parabacteroides</taxon>
    </lineage>
</organism>
<feature type="transmembrane region" description="Helical" evidence="1">
    <location>
        <begin position="152"/>
        <end position="169"/>
    </location>
</feature>
<dbReference type="EMBL" id="JAKZMM010000034">
    <property type="protein sequence ID" value="MCJ2381482.1"/>
    <property type="molecule type" value="Genomic_DNA"/>
</dbReference>
<keyword evidence="1" id="KW-0472">Membrane</keyword>
<feature type="transmembrane region" description="Helical" evidence="1">
    <location>
        <begin position="122"/>
        <end position="145"/>
    </location>
</feature>
<reference evidence="2 3" key="1">
    <citation type="submission" date="2022-03" db="EMBL/GenBank/DDBJ databases">
        <title>Parabacteroides sp. nov. isolated from swine feces.</title>
        <authorList>
            <person name="Bak J.E."/>
        </authorList>
    </citation>
    <scope>NUCLEOTIDE SEQUENCE [LARGE SCALE GENOMIC DNA]</scope>
    <source>
        <strain evidence="2 3">AGMB00274</strain>
    </source>
</reference>
<dbReference type="Proteomes" id="UP001165444">
    <property type="component" value="Unassembled WGS sequence"/>
</dbReference>
<keyword evidence="3" id="KW-1185">Reference proteome</keyword>
<keyword evidence="1" id="KW-1133">Transmembrane helix</keyword>
<dbReference type="PANTHER" id="PTHR31061:SF24">
    <property type="entry name" value="LD22376P"/>
    <property type="match status" value="1"/>
</dbReference>
<dbReference type="PANTHER" id="PTHR31061">
    <property type="entry name" value="LD22376P"/>
    <property type="match status" value="1"/>
</dbReference>
<protein>
    <submittedName>
        <fullName evidence="2">DUF5009 domain-containing protein</fullName>
    </submittedName>
</protein>
<evidence type="ECO:0000313" key="3">
    <source>
        <dbReference type="Proteomes" id="UP001165444"/>
    </source>
</evidence>